<reference evidence="1 2" key="2">
    <citation type="submission" date="2013-09" db="EMBL/GenBank/DDBJ databases">
        <title>Whole genome comparison of six Crocosphaera watsonii strains with differing phenotypes.</title>
        <authorList>
            <person name="Bench S.R."/>
            <person name="Heller P."/>
            <person name="Frank I."/>
            <person name="Arciniega M."/>
            <person name="Shilova I.N."/>
            <person name="Zehr J.P."/>
        </authorList>
    </citation>
    <scope>NUCLEOTIDE SEQUENCE [LARGE SCALE GENOMIC DNA]</scope>
    <source>
        <strain evidence="1 2">WH 0402</strain>
    </source>
</reference>
<dbReference type="EMBL" id="CAQN01000967">
    <property type="protein sequence ID" value="CCQ69392.1"/>
    <property type="molecule type" value="Genomic_DNA"/>
</dbReference>
<evidence type="ECO:0000313" key="1">
    <source>
        <dbReference type="EMBL" id="CCQ69392.1"/>
    </source>
</evidence>
<proteinExistence type="predicted"/>
<reference evidence="1 2" key="1">
    <citation type="submission" date="2013-01" db="EMBL/GenBank/DDBJ databases">
        <authorList>
            <person name="Bench S."/>
        </authorList>
    </citation>
    <scope>NUCLEOTIDE SEQUENCE [LARGE SCALE GENOMIC DNA]</scope>
    <source>
        <strain evidence="1 2">WH 0402</strain>
    </source>
</reference>
<protein>
    <submittedName>
        <fullName evidence="1">Uncharacterized protein</fullName>
    </submittedName>
</protein>
<dbReference type="Proteomes" id="UP000018130">
    <property type="component" value="Unassembled WGS sequence"/>
</dbReference>
<organism evidence="1 2">
    <name type="scientific">Crocosphaera watsonii WH 0402</name>
    <dbReference type="NCBI Taxonomy" id="1284629"/>
    <lineage>
        <taxon>Bacteria</taxon>
        <taxon>Bacillati</taxon>
        <taxon>Cyanobacteriota</taxon>
        <taxon>Cyanophyceae</taxon>
        <taxon>Oscillatoriophycideae</taxon>
        <taxon>Chroococcales</taxon>
        <taxon>Aphanothecaceae</taxon>
        <taxon>Crocosphaera</taxon>
    </lineage>
</organism>
<name>T2JXN1_CROWT</name>
<comment type="caution">
    <text evidence="1">The sequence shown here is derived from an EMBL/GenBank/DDBJ whole genome shotgun (WGS) entry which is preliminary data.</text>
</comment>
<evidence type="ECO:0000313" key="2">
    <source>
        <dbReference type="Proteomes" id="UP000018130"/>
    </source>
</evidence>
<accession>T2JXN1</accession>
<dbReference type="AlphaFoldDB" id="T2JXN1"/>
<sequence length="38" mass="4252">MSSLNNSLTNLSPTLDFPIALGNYSQDGLDRFSHLWLI</sequence>
<gene>
    <name evidence="1" type="ORF">CWATWH0402_3606</name>
</gene>